<evidence type="ECO:0000256" key="2">
    <source>
        <dbReference type="RuleBase" id="RU003707"/>
    </source>
</evidence>
<dbReference type="AlphaFoldDB" id="A0A917V5Y6"/>
<comment type="similarity">
    <text evidence="1 2">Belongs to the enoyl-CoA hydratase/isomerase family.</text>
</comment>
<dbReference type="GO" id="GO:0006635">
    <property type="term" value="P:fatty acid beta-oxidation"/>
    <property type="evidence" value="ECO:0007669"/>
    <property type="project" value="TreeGrafter"/>
</dbReference>
<dbReference type="Proteomes" id="UP000600449">
    <property type="component" value="Unassembled WGS sequence"/>
</dbReference>
<keyword evidence="4" id="KW-1185">Reference proteome</keyword>
<evidence type="ECO:0000313" key="4">
    <source>
        <dbReference type="Proteomes" id="UP000600449"/>
    </source>
</evidence>
<evidence type="ECO:0000256" key="1">
    <source>
        <dbReference type="ARBA" id="ARBA00005254"/>
    </source>
</evidence>
<dbReference type="GO" id="GO:0003824">
    <property type="term" value="F:catalytic activity"/>
    <property type="evidence" value="ECO:0007669"/>
    <property type="project" value="InterPro"/>
</dbReference>
<proteinExistence type="inferred from homology"/>
<name>A0A917V5Y6_9HYPH</name>
<accession>A0A917V5Y6</accession>
<dbReference type="InterPro" id="IPR029045">
    <property type="entry name" value="ClpP/crotonase-like_dom_sf"/>
</dbReference>
<dbReference type="PANTHER" id="PTHR11941:SF54">
    <property type="entry name" value="ENOYL-COA HYDRATASE, MITOCHONDRIAL"/>
    <property type="match status" value="1"/>
</dbReference>
<dbReference type="RefSeq" id="WP_188914145.1">
    <property type="nucleotide sequence ID" value="NZ_BMMF01000009.1"/>
</dbReference>
<dbReference type="PROSITE" id="PS00166">
    <property type="entry name" value="ENOYL_COA_HYDRATASE"/>
    <property type="match status" value="1"/>
</dbReference>
<dbReference type="NCBIfam" id="NF006452">
    <property type="entry name" value="PRK08788.1"/>
    <property type="match status" value="1"/>
</dbReference>
<protein>
    <submittedName>
        <fullName evidence="3">Enoyl-CoA hydratase</fullName>
    </submittedName>
</protein>
<dbReference type="Gene3D" id="3.90.226.10">
    <property type="entry name" value="2-enoyl-CoA Hydratase, Chain A, domain 1"/>
    <property type="match status" value="1"/>
</dbReference>
<sequence>MDFRAVLGGAEPIGELFETLEQREARAGRDLPIARGGWRRAAAQRRPTPLEALDGLKAAGTVPAHLRVAADRFEEVEVRLDQESETYWCTMSPSGRPSYTPGLLRGLQAMQRSLVDLFAAAPEGSEPPFRYFVVKSDHPGVFNLGGDLALFAGRIRAGDREGLSAYARACIEVVYANHENYGLPIVTIGLVQGDALGGGFEAALSCDVVVAERGTKCGFPEVLFNLFPGMGAYSFLARKVPGATMRDMIESGRLYDAEELHALGLVDIVAEPGEGDAAVEAYIARNRRRHNAHAAMHAAARRARPLEFAEMVDIVEMWVDAAMQLGPADLRKMERLVAAQDRRRAHAVA</sequence>
<dbReference type="EMBL" id="BMMF01000009">
    <property type="protein sequence ID" value="GGK41594.1"/>
    <property type="molecule type" value="Genomic_DNA"/>
</dbReference>
<dbReference type="Gene3D" id="6.20.390.30">
    <property type="match status" value="1"/>
</dbReference>
<evidence type="ECO:0000313" key="3">
    <source>
        <dbReference type="EMBL" id="GGK41594.1"/>
    </source>
</evidence>
<dbReference type="InterPro" id="IPR001753">
    <property type="entry name" value="Enoyl-CoA_hydra/iso"/>
</dbReference>
<reference evidence="3 4" key="1">
    <citation type="journal article" date="2014" name="Int. J. Syst. Evol. Microbiol.">
        <title>Complete genome sequence of Corynebacterium casei LMG S-19264T (=DSM 44701T), isolated from a smear-ripened cheese.</title>
        <authorList>
            <consortium name="US DOE Joint Genome Institute (JGI-PGF)"/>
            <person name="Walter F."/>
            <person name="Albersmeier A."/>
            <person name="Kalinowski J."/>
            <person name="Ruckert C."/>
        </authorList>
    </citation>
    <scope>NUCLEOTIDE SEQUENCE [LARGE SCALE GENOMIC DNA]</scope>
    <source>
        <strain evidence="3 4">CGMCC 1.9161</strain>
    </source>
</reference>
<gene>
    <name evidence="3" type="primary">rpfF</name>
    <name evidence="3" type="ORF">GCM10011322_30890</name>
</gene>
<dbReference type="CDD" id="cd06558">
    <property type="entry name" value="crotonase-like"/>
    <property type="match status" value="1"/>
</dbReference>
<comment type="caution">
    <text evidence="3">The sequence shown here is derived from an EMBL/GenBank/DDBJ whole genome shotgun (WGS) entry which is preliminary data.</text>
</comment>
<dbReference type="InterPro" id="IPR018376">
    <property type="entry name" value="Enoyl-CoA_hyd/isom_CS"/>
</dbReference>
<organism evidence="3 4">
    <name type="scientific">Salinarimonas ramus</name>
    <dbReference type="NCBI Taxonomy" id="690164"/>
    <lineage>
        <taxon>Bacteria</taxon>
        <taxon>Pseudomonadati</taxon>
        <taxon>Pseudomonadota</taxon>
        <taxon>Alphaproteobacteria</taxon>
        <taxon>Hyphomicrobiales</taxon>
        <taxon>Salinarimonadaceae</taxon>
        <taxon>Salinarimonas</taxon>
    </lineage>
</organism>
<dbReference type="Pfam" id="PF00378">
    <property type="entry name" value="ECH_1"/>
    <property type="match status" value="1"/>
</dbReference>
<dbReference type="PANTHER" id="PTHR11941">
    <property type="entry name" value="ENOYL-COA HYDRATASE-RELATED"/>
    <property type="match status" value="1"/>
</dbReference>
<dbReference type="SUPFAM" id="SSF52096">
    <property type="entry name" value="ClpP/crotonase"/>
    <property type="match status" value="1"/>
</dbReference>